<reference evidence="1" key="1">
    <citation type="journal article" date="2014" name="Front. Microbiol.">
        <title>High frequency of phylogenetically diverse reductive dehalogenase-homologous genes in deep subseafloor sedimentary metagenomes.</title>
        <authorList>
            <person name="Kawai M."/>
            <person name="Futagami T."/>
            <person name="Toyoda A."/>
            <person name="Takaki Y."/>
            <person name="Nishi S."/>
            <person name="Hori S."/>
            <person name="Arai W."/>
            <person name="Tsubouchi T."/>
            <person name="Morono Y."/>
            <person name="Uchiyama I."/>
            <person name="Ito T."/>
            <person name="Fujiyama A."/>
            <person name="Inagaki F."/>
            <person name="Takami H."/>
        </authorList>
    </citation>
    <scope>NUCLEOTIDE SEQUENCE</scope>
    <source>
        <strain evidence="1">Expedition CK06-06</strain>
    </source>
</reference>
<comment type="caution">
    <text evidence="1">The sequence shown here is derived from an EMBL/GenBank/DDBJ whole genome shotgun (WGS) entry which is preliminary data.</text>
</comment>
<sequence length="72" mass="7780">MRRLPSLLATMPVLVSCIAGAGERDRPARSINELIFDLKYGDHRAADAAKYDLGNRGKEAVPALIALVKDST</sequence>
<proteinExistence type="predicted"/>
<name>X0T669_9ZZZZ</name>
<protein>
    <submittedName>
        <fullName evidence="1">Uncharacterized protein</fullName>
    </submittedName>
</protein>
<gene>
    <name evidence="1" type="ORF">S01H1_15218</name>
</gene>
<dbReference type="PROSITE" id="PS51257">
    <property type="entry name" value="PROKAR_LIPOPROTEIN"/>
    <property type="match status" value="1"/>
</dbReference>
<organism evidence="1">
    <name type="scientific">marine sediment metagenome</name>
    <dbReference type="NCBI Taxonomy" id="412755"/>
    <lineage>
        <taxon>unclassified sequences</taxon>
        <taxon>metagenomes</taxon>
        <taxon>ecological metagenomes</taxon>
    </lineage>
</organism>
<dbReference type="EMBL" id="BARS01007941">
    <property type="protein sequence ID" value="GAF71565.1"/>
    <property type="molecule type" value="Genomic_DNA"/>
</dbReference>
<evidence type="ECO:0000313" key="1">
    <source>
        <dbReference type="EMBL" id="GAF71565.1"/>
    </source>
</evidence>
<feature type="non-terminal residue" evidence="1">
    <location>
        <position position="72"/>
    </location>
</feature>
<accession>X0T669</accession>
<dbReference type="AlphaFoldDB" id="X0T669"/>